<protein>
    <submittedName>
        <fullName evidence="1">Uncharacterized protein</fullName>
    </submittedName>
</protein>
<evidence type="ECO:0000313" key="2">
    <source>
        <dbReference type="Proteomes" id="UP001221142"/>
    </source>
</evidence>
<sequence length="88" mass="9250">MPQSIAPMRATVQAISENAKKRAALAQNAESDWEPAAAVYAPGIPFELMLSNLSLTSTEATGSPESTATDTTLETDVLEGKEMPTLAI</sequence>
<keyword evidence="2" id="KW-1185">Reference proteome</keyword>
<accession>A0AAD7CE50</accession>
<dbReference type="AlphaFoldDB" id="A0AAD7CE50"/>
<reference evidence="1" key="1">
    <citation type="submission" date="2023-03" db="EMBL/GenBank/DDBJ databases">
        <title>Massive genome expansion in bonnet fungi (Mycena s.s.) driven by repeated elements and novel gene families across ecological guilds.</title>
        <authorList>
            <consortium name="Lawrence Berkeley National Laboratory"/>
            <person name="Harder C.B."/>
            <person name="Miyauchi S."/>
            <person name="Viragh M."/>
            <person name="Kuo A."/>
            <person name="Thoen E."/>
            <person name="Andreopoulos B."/>
            <person name="Lu D."/>
            <person name="Skrede I."/>
            <person name="Drula E."/>
            <person name="Henrissat B."/>
            <person name="Morin E."/>
            <person name="Kohler A."/>
            <person name="Barry K."/>
            <person name="LaButti K."/>
            <person name="Morin E."/>
            <person name="Salamov A."/>
            <person name="Lipzen A."/>
            <person name="Mereny Z."/>
            <person name="Hegedus B."/>
            <person name="Baldrian P."/>
            <person name="Stursova M."/>
            <person name="Weitz H."/>
            <person name="Taylor A."/>
            <person name="Grigoriev I.V."/>
            <person name="Nagy L.G."/>
            <person name="Martin F."/>
            <person name="Kauserud H."/>
        </authorList>
    </citation>
    <scope>NUCLEOTIDE SEQUENCE</scope>
    <source>
        <strain evidence="1">9284</strain>
    </source>
</reference>
<proteinExistence type="predicted"/>
<comment type="caution">
    <text evidence="1">The sequence shown here is derived from an EMBL/GenBank/DDBJ whole genome shotgun (WGS) entry which is preliminary data.</text>
</comment>
<name>A0AAD7CE50_9AGAR</name>
<evidence type="ECO:0000313" key="1">
    <source>
        <dbReference type="EMBL" id="KAJ7646695.1"/>
    </source>
</evidence>
<dbReference type="EMBL" id="JARKIF010000002">
    <property type="protein sequence ID" value="KAJ7646695.1"/>
    <property type="molecule type" value="Genomic_DNA"/>
</dbReference>
<organism evidence="1 2">
    <name type="scientific">Roridomyces roridus</name>
    <dbReference type="NCBI Taxonomy" id="1738132"/>
    <lineage>
        <taxon>Eukaryota</taxon>
        <taxon>Fungi</taxon>
        <taxon>Dikarya</taxon>
        <taxon>Basidiomycota</taxon>
        <taxon>Agaricomycotina</taxon>
        <taxon>Agaricomycetes</taxon>
        <taxon>Agaricomycetidae</taxon>
        <taxon>Agaricales</taxon>
        <taxon>Marasmiineae</taxon>
        <taxon>Mycenaceae</taxon>
        <taxon>Roridomyces</taxon>
    </lineage>
</organism>
<dbReference type="Proteomes" id="UP001221142">
    <property type="component" value="Unassembled WGS sequence"/>
</dbReference>
<gene>
    <name evidence="1" type="ORF">FB45DRAFT_1019001</name>
</gene>